<proteinExistence type="predicted"/>
<reference evidence="1" key="1">
    <citation type="submission" date="2016-07" db="EMBL/GenBank/DDBJ databases">
        <authorList>
            <person name="Bretaudeau A."/>
        </authorList>
    </citation>
    <scope>NUCLEOTIDE SEQUENCE</scope>
    <source>
        <strain evidence="1">Rice</strain>
        <tissue evidence="1">Whole body</tissue>
    </source>
</reference>
<sequence length="200" mass="22080">MSIASTFNKFVLGSQVCYHRHVSYKEVRSCRLLKEAHNSTRHVSLSQDQNTISTGTPATDNLSSVNLYFNYGVFPPPPAAAPRPRLAPDTLIKRPAIYKLLAAVPAAAHGLLGRFERECQTLTDMEPSCALNRSPGKTPSLLHASYSTFSPEARKQTISITCLPKQDLPRRQIAPSPVSRNAPHLAVMLQPLNLRRINRG</sequence>
<organism evidence="1">
    <name type="scientific">Spodoptera frugiperda</name>
    <name type="common">Fall armyworm</name>
    <dbReference type="NCBI Taxonomy" id="7108"/>
    <lineage>
        <taxon>Eukaryota</taxon>
        <taxon>Metazoa</taxon>
        <taxon>Ecdysozoa</taxon>
        <taxon>Arthropoda</taxon>
        <taxon>Hexapoda</taxon>
        <taxon>Insecta</taxon>
        <taxon>Pterygota</taxon>
        <taxon>Neoptera</taxon>
        <taxon>Endopterygota</taxon>
        <taxon>Lepidoptera</taxon>
        <taxon>Glossata</taxon>
        <taxon>Ditrysia</taxon>
        <taxon>Noctuoidea</taxon>
        <taxon>Noctuidae</taxon>
        <taxon>Amphipyrinae</taxon>
        <taxon>Spodoptera</taxon>
    </lineage>
</organism>
<gene>
    <name evidence="1" type="ORF">SFRICE_026924</name>
</gene>
<protein>
    <submittedName>
        <fullName evidence="1">SFRICE_026924</fullName>
    </submittedName>
</protein>
<evidence type="ECO:0000313" key="1">
    <source>
        <dbReference type="EMBL" id="SOQ49489.1"/>
    </source>
</evidence>
<dbReference type="EMBL" id="ODYU01007057">
    <property type="protein sequence ID" value="SOQ49489.1"/>
    <property type="molecule type" value="Genomic_DNA"/>
</dbReference>
<name>A0A2H1W8R6_SPOFR</name>
<dbReference type="AlphaFoldDB" id="A0A2H1W8R6"/>
<accession>A0A2H1W8R6</accession>